<comment type="caution">
    <text evidence="1">The sequence shown here is derived from an EMBL/GenBank/DDBJ whole genome shotgun (WGS) entry which is preliminary data.</text>
</comment>
<dbReference type="STRING" id="561180.BIFGAL_03670"/>
<dbReference type="Proteomes" id="UP000003656">
    <property type="component" value="Unassembled WGS sequence"/>
</dbReference>
<evidence type="ECO:0000313" key="1">
    <source>
        <dbReference type="EMBL" id="EFA22643.1"/>
    </source>
</evidence>
<gene>
    <name evidence="1" type="ORF">BIFGAL_03670</name>
</gene>
<dbReference type="EMBL" id="ABXB03000003">
    <property type="protein sequence ID" value="EFA22643.1"/>
    <property type="molecule type" value="Genomic_DNA"/>
</dbReference>
<name>D1NUZ2_9BIFI</name>
<dbReference type="AlphaFoldDB" id="D1NUZ2"/>
<organism evidence="1 2">
    <name type="scientific">Bifidobacterium gallicum DSM 20093 = LMG 11596</name>
    <dbReference type="NCBI Taxonomy" id="561180"/>
    <lineage>
        <taxon>Bacteria</taxon>
        <taxon>Bacillati</taxon>
        <taxon>Actinomycetota</taxon>
        <taxon>Actinomycetes</taxon>
        <taxon>Bifidobacteriales</taxon>
        <taxon>Bifidobacteriaceae</taxon>
        <taxon>Bifidobacterium</taxon>
    </lineage>
</organism>
<reference evidence="1 2" key="1">
    <citation type="submission" date="2009-11" db="EMBL/GenBank/DDBJ databases">
        <authorList>
            <person name="Weinstock G."/>
            <person name="Sodergren E."/>
            <person name="Clifton S."/>
            <person name="Fulton L."/>
            <person name="Fulton B."/>
            <person name="Courtney L."/>
            <person name="Fronick C."/>
            <person name="Harrison M."/>
            <person name="Strong C."/>
            <person name="Farmer C."/>
            <person name="Delahaunty K."/>
            <person name="Markovic C."/>
            <person name="Hall O."/>
            <person name="Minx P."/>
            <person name="Tomlinson C."/>
            <person name="Mitreva M."/>
            <person name="Nelson J."/>
            <person name="Hou S."/>
            <person name="Wollam A."/>
            <person name="Pepin K.H."/>
            <person name="Johnson M."/>
            <person name="Bhonagiri V."/>
            <person name="Nash W.E."/>
            <person name="Warren W."/>
            <person name="Chinwalla A."/>
            <person name="Mardis E.R."/>
            <person name="Wilson R.K."/>
        </authorList>
    </citation>
    <scope>NUCLEOTIDE SEQUENCE [LARGE SCALE GENOMIC DNA]</scope>
    <source>
        <strain evidence="1 2">DSM 20093</strain>
    </source>
</reference>
<evidence type="ECO:0000313" key="2">
    <source>
        <dbReference type="Proteomes" id="UP000003656"/>
    </source>
</evidence>
<sequence length="61" mass="6611">MASFGNFVIPVDSSCGPSTIQGICMKSEERGTGKVGKEPERGNDLPDRILRYGFLGMMVVM</sequence>
<accession>D1NUZ2</accession>
<proteinExistence type="predicted"/>
<protein>
    <submittedName>
        <fullName evidence="1">Uncharacterized protein</fullName>
    </submittedName>
</protein>